<dbReference type="Pfam" id="PF04264">
    <property type="entry name" value="YceI"/>
    <property type="match status" value="1"/>
</dbReference>
<dbReference type="RefSeq" id="WP_386338585.1">
    <property type="nucleotide sequence ID" value="NZ_JBHSFG010000012.1"/>
</dbReference>
<evidence type="ECO:0000259" key="2">
    <source>
        <dbReference type="Pfam" id="PF04264"/>
    </source>
</evidence>
<feature type="domain" description="Lipid/polyisoprenoid-binding YceI-like" evidence="2">
    <location>
        <begin position="2"/>
        <end position="90"/>
    </location>
</feature>
<dbReference type="SUPFAM" id="SSF101874">
    <property type="entry name" value="YceI-like"/>
    <property type="match status" value="1"/>
</dbReference>
<dbReference type="Proteomes" id="UP001596012">
    <property type="component" value="Unassembled WGS sequence"/>
</dbReference>
<dbReference type="PANTHER" id="PTHR34406">
    <property type="entry name" value="PROTEIN YCEI"/>
    <property type="match status" value="1"/>
</dbReference>
<dbReference type="EMBL" id="JBHSFG010000012">
    <property type="protein sequence ID" value="MFC4464214.1"/>
    <property type="molecule type" value="Genomic_DNA"/>
</dbReference>
<proteinExistence type="inferred from homology"/>
<evidence type="ECO:0000256" key="1">
    <source>
        <dbReference type="ARBA" id="ARBA00008812"/>
    </source>
</evidence>
<gene>
    <name evidence="3" type="ORF">ACFPH6_06470</name>
</gene>
<dbReference type="Gene3D" id="2.40.128.110">
    <property type="entry name" value="Lipid/polyisoprenoid-binding, YceI-like"/>
    <property type="match status" value="1"/>
</dbReference>
<comment type="caution">
    <text evidence="3">The sequence shown here is derived from an EMBL/GenBank/DDBJ whole genome shotgun (WGS) entry which is preliminary data.</text>
</comment>
<protein>
    <submittedName>
        <fullName evidence="3">YceI family protein</fullName>
    </submittedName>
</protein>
<dbReference type="InterPro" id="IPR007372">
    <property type="entry name" value="Lipid/polyisoprenoid-bd_YceI"/>
</dbReference>
<sequence>MHGWLQVDPDEPEKARVEATIDATQVYTGQPERDRHPRDSDFFDAEHQSTWTFVGSPVHQLRASEFEVPGSLTVRGVMHPVPFDVTHLGPRLWETGMHQALAGGGASSAATSTAISTARPASGEWIRPARQCR</sequence>
<comment type="similarity">
    <text evidence="1">Belongs to the UPF0312 family.</text>
</comment>
<accession>A0ABV8YHJ1</accession>
<reference evidence="4" key="1">
    <citation type="journal article" date="2019" name="Int. J. Syst. Evol. Microbiol.">
        <title>The Global Catalogue of Microorganisms (GCM) 10K type strain sequencing project: providing services to taxonomists for standard genome sequencing and annotation.</title>
        <authorList>
            <consortium name="The Broad Institute Genomics Platform"/>
            <consortium name="The Broad Institute Genome Sequencing Center for Infectious Disease"/>
            <person name="Wu L."/>
            <person name="Ma J."/>
        </authorList>
    </citation>
    <scope>NUCLEOTIDE SEQUENCE [LARGE SCALE GENOMIC DNA]</scope>
    <source>
        <strain evidence="4">DT43</strain>
    </source>
</reference>
<dbReference type="PANTHER" id="PTHR34406:SF1">
    <property type="entry name" value="PROTEIN YCEI"/>
    <property type="match status" value="1"/>
</dbReference>
<organism evidence="3 4">
    <name type="scientific">Streptomyces xiangluensis</name>
    <dbReference type="NCBI Taxonomy" id="2665720"/>
    <lineage>
        <taxon>Bacteria</taxon>
        <taxon>Bacillati</taxon>
        <taxon>Actinomycetota</taxon>
        <taxon>Actinomycetes</taxon>
        <taxon>Kitasatosporales</taxon>
        <taxon>Streptomycetaceae</taxon>
        <taxon>Streptomyces</taxon>
    </lineage>
</organism>
<keyword evidence="4" id="KW-1185">Reference proteome</keyword>
<dbReference type="InterPro" id="IPR036761">
    <property type="entry name" value="TTHA0802/YceI-like_sf"/>
</dbReference>
<evidence type="ECO:0000313" key="3">
    <source>
        <dbReference type="EMBL" id="MFC4464214.1"/>
    </source>
</evidence>
<name>A0ABV8YHJ1_9ACTN</name>
<evidence type="ECO:0000313" key="4">
    <source>
        <dbReference type="Proteomes" id="UP001596012"/>
    </source>
</evidence>